<sequence>MSSYLKTAVITLSTALSIVIPTVAEAITFGFDWTGQIAGFSVTGLFSYDETQIYTDGIVRTNDLDSLIVSFFDPQGNFLRTYSDNHLDAGVNFNFDTQTKQILQSGTYFDPDGINIGDGSRTDGLTFWSKPPQSSTPHVHLDDWLDEFGFPIGFSGHEDVAFPTRTIQELIDTGRVGNSYIDQLTDLETKGQFAKVFTVPEPTTLIGVLGLGGWLFSSSLQRRKQ</sequence>
<dbReference type="InterPro" id="IPR013424">
    <property type="entry name" value="Ice-binding_C"/>
</dbReference>
<gene>
    <name evidence="2" type="ORF">BJP34_30115</name>
</gene>
<accession>A0A1D8TZS0</accession>
<reference evidence="3" key="1">
    <citation type="submission" date="2016-10" db="EMBL/GenBank/DDBJ databases">
        <title>Comparative genomics uncovers the prolific and rare metabolic potential of the cyanobacterial genus Moorea.</title>
        <authorList>
            <person name="Leao T."/>
            <person name="Castelao G."/>
            <person name="Korobeynikov A."/>
            <person name="Monroe E.A."/>
            <person name="Podell S."/>
            <person name="Glukhov E."/>
            <person name="Allen E."/>
            <person name="Gerwick W.H."/>
            <person name="Gerwick L."/>
        </authorList>
    </citation>
    <scope>NUCLEOTIDE SEQUENCE [LARGE SCALE GENOMIC DNA]</scope>
    <source>
        <strain evidence="3">PAL-8-15-08-1</strain>
    </source>
</reference>
<evidence type="ECO:0000256" key="1">
    <source>
        <dbReference type="SAM" id="SignalP"/>
    </source>
</evidence>
<evidence type="ECO:0000313" key="2">
    <source>
        <dbReference type="EMBL" id="AOX03132.1"/>
    </source>
</evidence>
<keyword evidence="1" id="KW-0732">Signal</keyword>
<organism evidence="2 3">
    <name type="scientific">Moorena producens PAL-8-15-08-1</name>
    <dbReference type="NCBI Taxonomy" id="1458985"/>
    <lineage>
        <taxon>Bacteria</taxon>
        <taxon>Bacillati</taxon>
        <taxon>Cyanobacteriota</taxon>
        <taxon>Cyanophyceae</taxon>
        <taxon>Coleofasciculales</taxon>
        <taxon>Coleofasciculaceae</taxon>
        <taxon>Moorena</taxon>
    </lineage>
</organism>
<name>A0A1D8TZS0_9CYAN</name>
<protein>
    <recommendedName>
        <fullName evidence="4">PEP-CTERM protein-sorting domain-containing protein</fullName>
    </recommendedName>
</protein>
<evidence type="ECO:0008006" key="4">
    <source>
        <dbReference type="Google" id="ProtNLM"/>
    </source>
</evidence>
<dbReference type="Proteomes" id="UP000177870">
    <property type="component" value="Chromosome"/>
</dbReference>
<dbReference type="KEGG" id="mpro:BJP34_30115"/>
<proteinExistence type="predicted"/>
<evidence type="ECO:0000313" key="3">
    <source>
        <dbReference type="Proteomes" id="UP000177870"/>
    </source>
</evidence>
<dbReference type="OrthoDB" id="458897at2"/>
<dbReference type="NCBIfam" id="TIGR02595">
    <property type="entry name" value="PEP_CTERM"/>
    <property type="match status" value="1"/>
</dbReference>
<feature type="chain" id="PRO_5009438911" description="PEP-CTERM protein-sorting domain-containing protein" evidence="1">
    <location>
        <begin position="27"/>
        <end position="225"/>
    </location>
</feature>
<feature type="signal peptide" evidence="1">
    <location>
        <begin position="1"/>
        <end position="26"/>
    </location>
</feature>
<dbReference type="EMBL" id="CP017599">
    <property type="protein sequence ID" value="AOX03132.1"/>
    <property type="molecule type" value="Genomic_DNA"/>
</dbReference>
<dbReference type="AlphaFoldDB" id="A0A1D8TZS0"/>
<dbReference type="RefSeq" id="WP_070395523.1">
    <property type="nucleotide sequence ID" value="NZ_CP017599.1"/>
</dbReference>